<evidence type="ECO:0000259" key="7">
    <source>
        <dbReference type="Pfam" id="PF05916"/>
    </source>
</evidence>
<dbReference type="Pfam" id="PF22466">
    <property type="entry name" value="PSF3_N"/>
    <property type="match status" value="1"/>
</dbReference>
<comment type="function">
    <text evidence="6">The GINS complex plays an essential role in the initiation of DNA replication.</text>
</comment>
<evidence type="ECO:0000256" key="4">
    <source>
        <dbReference type="ARBA" id="ARBA00023242"/>
    </source>
</evidence>
<organism evidence="9 10">
    <name type="scientific">Candidula unifasciata</name>
    <dbReference type="NCBI Taxonomy" id="100452"/>
    <lineage>
        <taxon>Eukaryota</taxon>
        <taxon>Metazoa</taxon>
        <taxon>Spiralia</taxon>
        <taxon>Lophotrochozoa</taxon>
        <taxon>Mollusca</taxon>
        <taxon>Gastropoda</taxon>
        <taxon>Heterobranchia</taxon>
        <taxon>Euthyneura</taxon>
        <taxon>Panpulmonata</taxon>
        <taxon>Eupulmonata</taxon>
        <taxon>Stylommatophora</taxon>
        <taxon>Helicina</taxon>
        <taxon>Helicoidea</taxon>
        <taxon>Geomitridae</taxon>
        <taxon>Candidula</taxon>
    </lineage>
</organism>
<accession>A0A8S3Z3P9</accession>
<evidence type="ECO:0000256" key="2">
    <source>
        <dbReference type="ARBA" id="ARBA00006343"/>
    </source>
</evidence>
<evidence type="ECO:0000256" key="5">
    <source>
        <dbReference type="ARBA" id="ARBA00045258"/>
    </source>
</evidence>
<dbReference type="InterPro" id="IPR021151">
    <property type="entry name" value="GINS_A"/>
</dbReference>
<dbReference type="InterPro" id="IPR038437">
    <property type="entry name" value="GINS_Psf3_sf"/>
</dbReference>
<dbReference type="InterPro" id="IPR010492">
    <property type="entry name" value="GINS_Psf3"/>
</dbReference>
<evidence type="ECO:0000256" key="3">
    <source>
        <dbReference type="ARBA" id="ARBA00022705"/>
    </source>
</evidence>
<comment type="similarity">
    <text evidence="2 6">Belongs to the GINS3/PSF3 family.</text>
</comment>
<feature type="domain" description="GINS subunit" evidence="7">
    <location>
        <begin position="83"/>
        <end position="179"/>
    </location>
</feature>
<comment type="subcellular location">
    <subcellularLocation>
        <location evidence="1 6">Nucleus</location>
    </subcellularLocation>
</comment>
<dbReference type="EMBL" id="CAJHNH020001702">
    <property type="protein sequence ID" value="CAG5124127.1"/>
    <property type="molecule type" value="Genomic_DNA"/>
</dbReference>
<dbReference type="OrthoDB" id="10251744at2759"/>
<evidence type="ECO:0000256" key="1">
    <source>
        <dbReference type="ARBA" id="ARBA00004123"/>
    </source>
</evidence>
<dbReference type="PANTHER" id="PTHR22768:SF0">
    <property type="entry name" value="DNA REPLICATION COMPLEX GINS PROTEIN PSF3"/>
    <property type="match status" value="1"/>
</dbReference>
<evidence type="ECO:0000313" key="9">
    <source>
        <dbReference type="EMBL" id="CAG5124127.1"/>
    </source>
</evidence>
<evidence type="ECO:0000259" key="8">
    <source>
        <dbReference type="Pfam" id="PF22466"/>
    </source>
</evidence>
<comment type="subunit">
    <text evidence="6">Component of the GINS complex.</text>
</comment>
<reference evidence="9" key="1">
    <citation type="submission" date="2021-04" db="EMBL/GenBank/DDBJ databases">
        <authorList>
            <consortium name="Molecular Ecology Group"/>
        </authorList>
    </citation>
    <scope>NUCLEOTIDE SEQUENCE</scope>
</reference>
<keyword evidence="3 6" id="KW-0235">DNA replication</keyword>
<protein>
    <recommendedName>
        <fullName evidence="6">DNA replication complex GINS protein PSF3</fullName>
    </recommendedName>
</protein>
<sequence length="209" mass="23644">MAALLVSSGMTNNYFSLDDILASQETIPCTFNVKVATMGYLDQSTSDVDINMGTKLDLPFWLAKYLHKGSRGIVSVDTPKTYKEGYRHIFTADPNVVDLYRLGPYFYLFGEKLLSLQLPDTDDIANVLLKTFQGRFRNIMDGSQNALHSDLASQMEKLDVQERQLFAAGQQGLHEFQKWESRESEKLSTSAMVSNHRKRKRIGYIANAT</sequence>
<dbReference type="Gene3D" id="1.20.58.2050">
    <property type="match status" value="1"/>
</dbReference>
<dbReference type="SUPFAM" id="SSF158573">
    <property type="entry name" value="GINS helical bundle-like"/>
    <property type="match status" value="1"/>
</dbReference>
<evidence type="ECO:0000313" key="10">
    <source>
        <dbReference type="Proteomes" id="UP000678393"/>
    </source>
</evidence>
<dbReference type="InterPro" id="IPR036224">
    <property type="entry name" value="GINS_bundle-like_dom_sf"/>
</dbReference>
<evidence type="ECO:0000256" key="6">
    <source>
        <dbReference type="RuleBase" id="RU367161"/>
    </source>
</evidence>
<dbReference type="InterPro" id="IPR055221">
    <property type="entry name" value="PSF3_N"/>
</dbReference>
<comment type="caution">
    <text evidence="9">The sequence shown here is derived from an EMBL/GenBank/DDBJ whole genome shotgun (WGS) entry which is preliminary data.</text>
</comment>
<dbReference type="Proteomes" id="UP000678393">
    <property type="component" value="Unassembled WGS sequence"/>
</dbReference>
<dbReference type="GO" id="GO:1902975">
    <property type="term" value="P:mitotic DNA replication initiation"/>
    <property type="evidence" value="ECO:0007669"/>
    <property type="project" value="TreeGrafter"/>
</dbReference>
<dbReference type="CDD" id="cd11713">
    <property type="entry name" value="GINS_A_psf3"/>
    <property type="match status" value="1"/>
</dbReference>
<proteinExistence type="inferred from homology"/>
<comment type="function">
    <text evidence="5">Required for correct functioning of the GINS complex, a complex that plays an essential role in the initiation of DNA replication, and progression of DNA replication forks. GINS complex is a core component of CDC45-MCM-GINS (CMG) helicase, the molecular machine that unwinds template DNA during replication, and around which the replisome is built.</text>
</comment>
<gene>
    <name evidence="9" type="ORF">CUNI_LOCUS9685</name>
</gene>
<dbReference type="GO" id="GO:0000811">
    <property type="term" value="C:GINS complex"/>
    <property type="evidence" value="ECO:0007669"/>
    <property type="project" value="UniProtKB-UniRule"/>
</dbReference>
<dbReference type="Pfam" id="PF05916">
    <property type="entry name" value="Sld5"/>
    <property type="match status" value="1"/>
</dbReference>
<dbReference type="SUPFAM" id="SSF160059">
    <property type="entry name" value="PriA/YqbF domain"/>
    <property type="match status" value="1"/>
</dbReference>
<dbReference type="PANTHER" id="PTHR22768">
    <property type="entry name" value="DNA REPLICATION COMPLEX GINS PROTEIN PSF3"/>
    <property type="match status" value="1"/>
</dbReference>
<name>A0A8S3Z3P9_9EUPU</name>
<dbReference type="AlphaFoldDB" id="A0A8S3Z3P9"/>
<dbReference type="CDD" id="cd21693">
    <property type="entry name" value="GINS_B_Psf3"/>
    <property type="match status" value="1"/>
</dbReference>
<keyword evidence="4 6" id="KW-0539">Nucleus</keyword>
<keyword evidence="10" id="KW-1185">Reference proteome</keyword>
<feature type="domain" description="DNA replication complex GINS protein PSF3 N-terminal" evidence="8">
    <location>
        <begin position="15"/>
        <end position="66"/>
    </location>
</feature>